<dbReference type="Pfam" id="PF00209">
    <property type="entry name" value="SNF"/>
    <property type="match status" value="1"/>
</dbReference>
<comment type="caution">
    <text evidence="8">The sequence shown here is derived from an EMBL/GenBank/DDBJ whole genome shotgun (WGS) entry which is preliminary data.</text>
</comment>
<evidence type="ECO:0000256" key="7">
    <source>
        <dbReference type="SAM" id="Phobius"/>
    </source>
</evidence>
<evidence type="ECO:0000256" key="4">
    <source>
        <dbReference type="ARBA" id="ARBA00022989"/>
    </source>
</evidence>
<feature type="transmembrane region" description="Helical" evidence="7">
    <location>
        <begin position="6"/>
        <end position="26"/>
    </location>
</feature>
<evidence type="ECO:0000256" key="6">
    <source>
        <dbReference type="PIRSR" id="PIRSR600175-1"/>
    </source>
</evidence>
<keyword evidence="9" id="KW-1185">Reference proteome</keyword>
<sequence>VWSSAAVQVLFAVGPAWGGVIAMASYNKYDRPLFRDVLVVPLACFFVSLFAGATVFAVIGHQMHVEGVNAIQRLRHYGPGISLIVYSEALVKIPGAAICSVFFFAMLFVLGLASQFIHLDVLTTGFSELFPEDIRRCRLLLLLGVIFIEAFLGLVFLTQGGFHLFRVVDWYAAAFGVLIVGFLELLSVCLVYGIRRLLIDVQGMLGELRTITKVCWGALLLILSPLMFILAIASSTVTFTTQLDENQAVLPIWSIAIGWLIVILSTIGLPITLIYKLSVQKCDPHKLILPSEEYTSHVADRRTRHKSELLNAAGNL</sequence>
<feature type="transmembrane region" description="Helical" evidence="7">
    <location>
        <begin position="214"/>
        <end position="232"/>
    </location>
</feature>
<dbReference type="PANTHER" id="PTHR11616">
    <property type="entry name" value="SODIUM/CHLORIDE DEPENDENT TRANSPORTER"/>
    <property type="match status" value="1"/>
</dbReference>
<proteinExistence type="predicted"/>
<dbReference type="InterPro" id="IPR000175">
    <property type="entry name" value="Na/ntran_symport"/>
</dbReference>
<dbReference type="OrthoDB" id="6084364at2759"/>
<organism evidence="8 9">
    <name type="scientific">Clonorchis sinensis</name>
    <name type="common">Chinese liver fluke</name>
    <dbReference type="NCBI Taxonomy" id="79923"/>
    <lineage>
        <taxon>Eukaryota</taxon>
        <taxon>Metazoa</taxon>
        <taxon>Spiralia</taxon>
        <taxon>Lophotrochozoa</taxon>
        <taxon>Platyhelminthes</taxon>
        <taxon>Trematoda</taxon>
        <taxon>Digenea</taxon>
        <taxon>Opisthorchiida</taxon>
        <taxon>Opisthorchiata</taxon>
        <taxon>Opisthorchiidae</taxon>
        <taxon>Clonorchis</taxon>
    </lineage>
</organism>
<feature type="transmembrane region" description="Helical" evidence="7">
    <location>
        <begin position="170"/>
        <end position="194"/>
    </location>
</feature>
<dbReference type="GO" id="GO:0046872">
    <property type="term" value="F:metal ion binding"/>
    <property type="evidence" value="ECO:0007669"/>
    <property type="project" value="UniProtKB-KW"/>
</dbReference>
<keyword evidence="4 7" id="KW-1133">Transmembrane helix</keyword>
<comment type="subcellular location">
    <subcellularLocation>
        <location evidence="1">Membrane</location>
        <topology evidence="1">Multi-pass membrane protein</topology>
    </subcellularLocation>
</comment>
<reference evidence="8 9" key="1">
    <citation type="journal article" date="2018" name="Biotechnol. Adv.">
        <title>Improved genomic resources and new bioinformatic workflow for the carcinogenic parasite Clonorchis sinensis: Biotechnological implications.</title>
        <authorList>
            <person name="Wang D."/>
            <person name="Korhonen P.K."/>
            <person name="Gasser R.B."/>
            <person name="Young N.D."/>
        </authorList>
    </citation>
    <scope>NUCLEOTIDE SEQUENCE [LARGE SCALE GENOMIC DNA]</scope>
    <source>
        <strain evidence="8">Cs-k2</strain>
    </source>
</reference>
<evidence type="ECO:0000313" key="9">
    <source>
        <dbReference type="Proteomes" id="UP000286415"/>
    </source>
</evidence>
<feature type="non-terminal residue" evidence="8">
    <location>
        <position position="1"/>
    </location>
</feature>
<evidence type="ECO:0000313" key="8">
    <source>
        <dbReference type="EMBL" id="KAG5444208.1"/>
    </source>
</evidence>
<dbReference type="AlphaFoldDB" id="A0A8T1M5G1"/>
<keyword evidence="3 7" id="KW-0812">Transmembrane</keyword>
<evidence type="ECO:0000256" key="3">
    <source>
        <dbReference type="ARBA" id="ARBA00022692"/>
    </source>
</evidence>
<dbReference type="PRINTS" id="PR00176">
    <property type="entry name" value="NANEUSMPORT"/>
</dbReference>
<protein>
    <submittedName>
        <fullName evidence="8">Sodium- and chloride-dependent neutral and basic amino acid transporter B(0+)</fullName>
    </submittedName>
</protein>
<gene>
    <name evidence="8" type="ORF">CSKR_114215</name>
</gene>
<accession>A0A8T1M5G1</accession>
<keyword evidence="5 7" id="KW-0472">Membrane</keyword>
<feature type="transmembrane region" description="Helical" evidence="7">
    <location>
        <begin position="93"/>
        <end position="118"/>
    </location>
</feature>
<dbReference type="PROSITE" id="PS50267">
    <property type="entry name" value="NA_NEUROTRAN_SYMP_3"/>
    <property type="match status" value="1"/>
</dbReference>
<dbReference type="GO" id="GO:0005283">
    <property type="term" value="F:amino acid:sodium symporter activity"/>
    <property type="evidence" value="ECO:0007669"/>
    <property type="project" value="TreeGrafter"/>
</dbReference>
<dbReference type="Proteomes" id="UP000286415">
    <property type="component" value="Unassembled WGS sequence"/>
</dbReference>
<dbReference type="InterPro" id="IPR037272">
    <property type="entry name" value="SNS_sf"/>
</dbReference>
<feature type="transmembrane region" description="Helical" evidence="7">
    <location>
        <begin position="139"/>
        <end position="158"/>
    </location>
</feature>
<keyword evidence="6" id="KW-0479">Metal-binding</keyword>
<evidence type="ECO:0000256" key="5">
    <source>
        <dbReference type="ARBA" id="ARBA00023136"/>
    </source>
</evidence>
<keyword evidence="6" id="KW-0915">Sodium</keyword>
<evidence type="ECO:0000256" key="1">
    <source>
        <dbReference type="ARBA" id="ARBA00004141"/>
    </source>
</evidence>
<evidence type="ECO:0000256" key="2">
    <source>
        <dbReference type="ARBA" id="ARBA00022448"/>
    </source>
</evidence>
<dbReference type="GO" id="GO:0089718">
    <property type="term" value="P:amino acid import across plasma membrane"/>
    <property type="evidence" value="ECO:0007669"/>
    <property type="project" value="TreeGrafter"/>
</dbReference>
<reference evidence="8 9" key="2">
    <citation type="journal article" date="2021" name="Genomics">
        <title>High-quality reference genome for Clonorchis sinensis.</title>
        <authorList>
            <person name="Young N.D."/>
            <person name="Stroehlein A.J."/>
            <person name="Kinkar L."/>
            <person name="Wang T."/>
            <person name="Sohn W.M."/>
            <person name="Chang B.C.H."/>
            <person name="Kaur P."/>
            <person name="Weisz D."/>
            <person name="Dudchenko O."/>
            <person name="Aiden E.L."/>
            <person name="Korhonen P.K."/>
            <person name="Gasser R.B."/>
        </authorList>
    </citation>
    <scope>NUCLEOTIDE SEQUENCE [LARGE SCALE GENOMIC DNA]</scope>
    <source>
        <strain evidence="8">Cs-k2</strain>
    </source>
</reference>
<name>A0A8T1M5G1_CLOSI</name>
<feature type="binding site" evidence="6">
    <location>
        <position position="114"/>
    </location>
    <ligand>
        <name>Na(+)</name>
        <dbReference type="ChEBI" id="CHEBI:29101"/>
        <label>1</label>
    </ligand>
</feature>
<dbReference type="GO" id="GO:0005886">
    <property type="term" value="C:plasma membrane"/>
    <property type="evidence" value="ECO:0007669"/>
    <property type="project" value="TreeGrafter"/>
</dbReference>
<feature type="transmembrane region" description="Helical" evidence="7">
    <location>
        <begin position="38"/>
        <end position="59"/>
    </location>
</feature>
<dbReference type="EMBL" id="NIRI02000056">
    <property type="protein sequence ID" value="KAG5444208.1"/>
    <property type="molecule type" value="Genomic_DNA"/>
</dbReference>
<keyword evidence="2" id="KW-0813">Transport</keyword>
<feature type="binding site" evidence="6">
    <location>
        <position position="110"/>
    </location>
    <ligand>
        <name>Na(+)</name>
        <dbReference type="ChEBI" id="CHEBI:29101"/>
        <label>1</label>
    </ligand>
</feature>
<dbReference type="PANTHER" id="PTHR11616:SF241">
    <property type="entry name" value="SODIUM- AND CHLORIDE-DEPENDENT GLYCINE TRANSPORTER 2"/>
    <property type="match status" value="1"/>
</dbReference>
<dbReference type="SUPFAM" id="SSF161070">
    <property type="entry name" value="SNF-like"/>
    <property type="match status" value="1"/>
</dbReference>
<feature type="transmembrane region" description="Helical" evidence="7">
    <location>
        <begin position="252"/>
        <end position="275"/>
    </location>
</feature>